<dbReference type="PANTHER" id="PTHR10555:SF170">
    <property type="entry name" value="FI18122P1"/>
    <property type="match status" value="1"/>
</dbReference>
<dbReference type="InterPro" id="IPR036871">
    <property type="entry name" value="PX_dom_sf"/>
</dbReference>
<proteinExistence type="predicted"/>
<dbReference type="Pfam" id="PF00787">
    <property type="entry name" value="PX"/>
    <property type="match status" value="1"/>
</dbReference>
<reference evidence="3" key="1">
    <citation type="submission" date="2025-08" db="UniProtKB">
        <authorList>
            <consortium name="RefSeq"/>
        </authorList>
    </citation>
    <scope>IDENTIFICATION</scope>
</reference>
<accession>A0ABM1F4V9</accession>
<sequence>MSKDDDSKLAHDEFVEKRRASLERYLNRTASNPTLQVDADFREFLELDADLPKATGTSALSGAGVMRLFNRVGESVNKMTYKMDEADE</sequence>
<feature type="domain" description="PX" evidence="1">
    <location>
        <begin position="11"/>
        <end position="46"/>
    </location>
</feature>
<dbReference type="Gene3D" id="3.30.1520.10">
    <property type="entry name" value="Phox-like domain"/>
    <property type="match status" value="1"/>
</dbReference>
<evidence type="ECO:0000313" key="2">
    <source>
        <dbReference type="Proteomes" id="UP000695022"/>
    </source>
</evidence>
<evidence type="ECO:0000259" key="1">
    <source>
        <dbReference type="Pfam" id="PF00787"/>
    </source>
</evidence>
<dbReference type="SUPFAM" id="SSF64268">
    <property type="entry name" value="PX domain"/>
    <property type="match status" value="1"/>
</dbReference>
<gene>
    <name evidence="3" type="primary">LOC106819348</name>
</gene>
<dbReference type="RefSeq" id="XP_014679480.1">
    <property type="nucleotide sequence ID" value="XM_014823994.1"/>
</dbReference>
<dbReference type="GeneID" id="106819348"/>
<keyword evidence="2" id="KW-1185">Reference proteome</keyword>
<name>A0ABM1F4V9_PRICU</name>
<protein>
    <submittedName>
        <fullName evidence="3">Sorting nexin-2-like</fullName>
    </submittedName>
</protein>
<dbReference type="Proteomes" id="UP000695022">
    <property type="component" value="Unplaced"/>
</dbReference>
<organism evidence="2 3">
    <name type="scientific">Priapulus caudatus</name>
    <name type="common">Priapulid worm</name>
    <dbReference type="NCBI Taxonomy" id="37621"/>
    <lineage>
        <taxon>Eukaryota</taxon>
        <taxon>Metazoa</taxon>
        <taxon>Ecdysozoa</taxon>
        <taxon>Scalidophora</taxon>
        <taxon>Priapulida</taxon>
        <taxon>Priapulimorpha</taxon>
        <taxon>Priapulimorphida</taxon>
        <taxon>Priapulidae</taxon>
        <taxon>Priapulus</taxon>
    </lineage>
</organism>
<evidence type="ECO:0000313" key="3">
    <source>
        <dbReference type="RefSeq" id="XP_014679480.1"/>
    </source>
</evidence>
<dbReference type="InterPro" id="IPR001683">
    <property type="entry name" value="PX_dom"/>
</dbReference>
<feature type="non-terminal residue" evidence="3">
    <location>
        <position position="88"/>
    </location>
</feature>
<dbReference type="PANTHER" id="PTHR10555">
    <property type="entry name" value="SORTING NEXIN"/>
    <property type="match status" value="1"/>
</dbReference>